<evidence type="ECO:0000313" key="4">
    <source>
        <dbReference type="Proteomes" id="UP000620124"/>
    </source>
</evidence>
<sequence length="196" mass="20913">MARLSFFVLAALLSTIVATTDLAACGDAMYDPSKDTCFDNDFLCPIDGQVRELRCGDACYSLDKFSCSNTTLVDNAVIGPDTLLDCGDKRFNSTDYVCHDGDFLCPFVCIDGLSRCLTGTSGRRATLRCADACYDPVKFSCIDGELHGLPPPNPNCVPLGGTFDFGATSCCPGLLSIADHCRDFCDFDSGCSKVPG</sequence>
<evidence type="ECO:0000313" key="3">
    <source>
        <dbReference type="EMBL" id="KAF7359703.1"/>
    </source>
</evidence>
<dbReference type="AlphaFoldDB" id="A0A8H6YEK0"/>
<feature type="chain" id="PRO_5034873925" description="Endo-1,3(4)-beta-glucanase 1 carbohydrate binding domain-containing protein" evidence="1">
    <location>
        <begin position="19"/>
        <end position="196"/>
    </location>
</feature>
<feature type="domain" description="Endo-1,3(4)-beta-glucanase 1 carbohydrate binding" evidence="2">
    <location>
        <begin position="86"/>
        <end position="146"/>
    </location>
</feature>
<feature type="signal peptide" evidence="1">
    <location>
        <begin position="1"/>
        <end position="18"/>
    </location>
</feature>
<reference evidence="3" key="1">
    <citation type="submission" date="2020-05" db="EMBL/GenBank/DDBJ databases">
        <title>Mycena genomes resolve the evolution of fungal bioluminescence.</title>
        <authorList>
            <person name="Tsai I.J."/>
        </authorList>
    </citation>
    <scope>NUCLEOTIDE SEQUENCE</scope>
    <source>
        <strain evidence="3">CCC161011</strain>
    </source>
</reference>
<evidence type="ECO:0000256" key="1">
    <source>
        <dbReference type="SAM" id="SignalP"/>
    </source>
</evidence>
<accession>A0A8H6YEK0</accession>
<keyword evidence="1" id="KW-0732">Signal</keyword>
<comment type="caution">
    <text evidence="3">The sequence shown here is derived from an EMBL/GenBank/DDBJ whole genome shotgun (WGS) entry which is preliminary data.</text>
</comment>
<dbReference type="EMBL" id="JACAZI010000005">
    <property type="protein sequence ID" value="KAF7359703.1"/>
    <property type="molecule type" value="Genomic_DNA"/>
</dbReference>
<gene>
    <name evidence="3" type="ORF">MVEN_00694700</name>
</gene>
<protein>
    <recommendedName>
        <fullName evidence="2">Endo-1,3(4)-beta-glucanase 1 carbohydrate binding domain-containing protein</fullName>
    </recommendedName>
</protein>
<feature type="domain" description="Endo-1,3(4)-beta-glucanase 1 carbohydrate binding" evidence="2">
    <location>
        <begin position="25"/>
        <end position="72"/>
    </location>
</feature>
<organism evidence="3 4">
    <name type="scientific">Mycena venus</name>
    <dbReference type="NCBI Taxonomy" id="2733690"/>
    <lineage>
        <taxon>Eukaryota</taxon>
        <taxon>Fungi</taxon>
        <taxon>Dikarya</taxon>
        <taxon>Basidiomycota</taxon>
        <taxon>Agaricomycotina</taxon>
        <taxon>Agaricomycetes</taxon>
        <taxon>Agaricomycetidae</taxon>
        <taxon>Agaricales</taxon>
        <taxon>Marasmiineae</taxon>
        <taxon>Mycenaceae</taxon>
        <taxon>Mycena</taxon>
    </lineage>
</organism>
<keyword evidence="4" id="KW-1185">Reference proteome</keyword>
<dbReference type="OrthoDB" id="3000963at2759"/>
<proteinExistence type="predicted"/>
<dbReference type="Pfam" id="PF10645">
    <property type="entry name" value="Carb_bind"/>
    <property type="match status" value="2"/>
</dbReference>
<dbReference type="Proteomes" id="UP000620124">
    <property type="component" value="Unassembled WGS sequence"/>
</dbReference>
<dbReference type="InterPro" id="IPR018909">
    <property type="entry name" value="Eng1_septum"/>
</dbReference>
<name>A0A8H6YEK0_9AGAR</name>
<dbReference type="GO" id="GO:0030246">
    <property type="term" value="F:carbohydrate binding"/>
    <property type="evidence" value="ECO:0007669"/>
    <property type="project" value="InterPro"/>
</dbReference>
<evidence type="ECO:0000259" key="2">
    <source>
        <dbReference type="Pfam" id="PF10645"/>
    </source>
</evidence>